<dbReference type="InterPro" id="IPR036872">
    <property type="entry name" value="CH_dom_sf"/>
</dbReference>
<dbReference type="InterPro" id="IPR027328">
    <property type="entry name" value="MAPRE"/>
</dbReference>
<feature type="domain" description="Calponin-homology (CH)" evidence="2">
    <location>
        <begin position="8"/>
        <end position="109"/>
    </location>
</feature>
<gene>
    <name evidence="4" type="primary">LOC6902099</name>
</gene>
<evidence type="ECO:0000313" key="3">
    <source>
        <dbReference type="Proteomes" id="UP000001819"/>
    </source>
</evidence>
<dbReference type="InParanoid" id="A0A6I8UYT5"/>
<dbReference type="SUPFAM" id="SSF47576">
    <property type="entry name" value="Calponin-homology domain, CH-domain"/>
    <property type="match status" value="1"/>
</dbReference>
<dbReference type="PANTHER" id="PTHR10623">
    <property type="entry name" value="MICROTUBULE-ASSOCIATED PROTEIN RP/EB FAMILY MEMBER"/>
    <property type="match status" value="1"/>
</dbReference>
<feature type="compositionally biased region" description="Basic and acidic residues" evidence="1">
    <location>
        <begin position="205"/>
        <end position="215"/>
    </location>
</feature>
<dbReference type="AlphaFoldDB" id="A0A6I8UYT5"/>
<dbReference type="Gene3D" id="1.10.418.10">
    <property type="entry name" value="Calponin-like domain"/>
    <property type="match status" value="1"/>
</dbReference>
<feature type="compositionally biased region" description="Polar residues" evidence="1">
    <location>
        <begin position="167"/>
        <end position="176"/>
    </location>
</feature>
<dbReference type="PROSITE" id="PS50021">
    <property type="entry name" value="CH"/>
    <property type="match status" value="1"/>
</dbReference>
<reference evidence="4" key="1">
    <citation type="submission" date="2025-08" db="UniProtKB">
        <authorList>
            <consortium name="RefSeq"/>
        </authorList>
    </citation>
    <scope>IDENTIFICATION</scope>
    <source>
        <strain evidence="4">MV-25-SWS-2005</strain>
        <tissue evidence="4">Whole body</tissue>
    </source>
</reference>
<evidence type="ECO:0000259" key="2">
    <source>
        <dbReference type="PROSITE" id="PS50021"/>
    </source>
</evidence>
<name>A0A6I8UYT5_DROPS</name>
<dbReference type="GO" id="GO:0008017">
    <property type="term" value="F:microtubule binding"/>
    <property type="evidence" value="ECO:0007669"/>
    <property type="project" value="InterPro"/>
</dbReference>
<dbReference type="RefSeq" id="XP_002133630.2">
    <property type="nucleotide sequence ID" value="XM_002133594.3"/>
</dbReference>
<proteinExistence type="predicted"/>
<dbReference type="KEGG" id="dpo:6902099"/>
<sequence length="258" mass="30506">MPGTHGHPTNPKILLKWINIMLRSDYRSMSELNNGAAWCRLFYCIYPDSFNVEAVVDVGPPAVLQRNYDILMRTLNRLGIPRQFCVQKLMKGNTTDTIELVHFFMDLYVHKKLAQNRQRPQPQLQRGPLKEFLGWLKRLIVGTSMEDDPEAYLLLFEEMNDPKPQRRSQPTQTLSPEMNHRLSGGQKKEPAQQPQQQQQQQPEDLQGHSDQRRKDHDEIRPLIDACHQMLQFQNDMEERWLEYRRARLARQKTNQRLH</sequence>
<dbReference type="InterPro" id="IPR001715">
    <property type="entry name" value="CH_dom"/>
</dbReference>
<keyword evidence="3" id="KW-1185">Reference proteome</keyword>
<evidence type="ECO:0000313" key="4">
    <source>
        <dbReference type="RefSeq" id="XP_002133630.2"/>
    </source>
</evidence>
<protein>
    <recommendedName>
        <fullName evidence="2">Calponin-homology (CH) domain-containing protein</fullName>
    </recommendedName>
</protein>
<dbReference type="Proteomes" id="UP000001819">
    <property type="component" value="Chromosome X"/>
</dbReference>
<organism evidence="3 4">
    <name type="scientific">Drosophila pseudoobscura pseudoobscura</name>
    <name type="common">Fruit fly</name>
    <dbReference type="NCBI Taxonomy" id="46245"/>
    <lineage>
        <taxon>Eukaryota</taxon>
        <taxon>Metazoa</taxon>
        <taxon>Ecdysozoa</taxon>
        <taxon>Arthropoda</taxon>
        <taxon>Hexapoda</taxon>
        <taxon>Insecta</taxon>
        <taxon>Pterygota</taxon>
        <taxon>Neoptera</taxon>
        <taxon>Endopterygota</taxon>
        <taxon>Diptera</taxon>
        <taxon>Brachycera</taxon>
        <taxon>Muscomorpha</taxon>
        <taxon>Ephydroidea</taxon>
        <taxon>Drosophilidae</taxon>
        <taxon>Drosophila</taxon>
        <taxon>Sophophora</taxon>
    </lineage>
</organism>
<feature type="region of interest" description="Disordered" evidence="1">
    <location>
        <begin position="159"/>
        <end position="215"/>
    </location>
</feature>
<feature type="compositionally biased region" description="Low complexity" evidence="1">
    <location>
        <begin position="192"/>
        <end position="202"/>
    </location>
</feature>
<evidence type="ECO:0000256" key="1">
    <source>
        <dbReference type="SAM" id="MobiDB-lite"/>
    </source>
</evidence>
<accession>A0A6I8UYT5</accession>